<dbReference type="EMBL" id="LQOJ01000039">
    <property type="protein sequence ID" value="ORV03189.1"/>
    <property type="molecule type" value="Genomic_DNA"/>
</dbReference>
<dbReference type="RefSeq" id="WP_085096096.1">
    <property type="nucleotide sequence ID" value="NZ_AP022603.1"/>
</dbReference>
<gene>
    <name evidence="1" type="ORF">AWC04_11190</name>
</gene>
<sequence length="283" mass="29336">MRFILTALLWLLTTALLAVAVPVGWAQQNLVRADGYAALAQRAAADRSLQQAVAGELSSQINALAGREDATATPAVIRAVAGAYVRSPEFPGQFAQANRYAHRWMFTDAIRSDVDPQGRWVIDVAPMLSDAAFQETLSDLGVTVPSTLPIPLTEAAPNGLRPGVLRPAAVWGPWIAIAAAVLAAAGAIATLWSARRFGRGLTALGVSGLLVGAAGWAGLEVGRGRLKDALAPMSTDIRAAADAVVVTVQSSLHGWLNVTLAVGGGLVIVGVIVTLLSGLRRAS</sequence>
<keyword evidence="2" id="KW-1185">Reference proteome</keyword>
<name>A0A1X1RDI1_MYCFA</name>
<dbReference type="OrthoDB" id="4753518at2"/>
<reference evidence="1 2" key="1">
    <citation type="submission" date="2016-01" db="EMBL/GenBank/DDBJ databases">
        <title>The new phylogeny of the genus Mycobacterium.</title>
        <authorList>
            <person name="Tarcisio F."/>
            <person name="Conor M."/>
            <person name="Antonella G."/>
            <person name="Elisabetta G."/>
            <person name="Giulia F.S."/>
            <person name="Sara T."/>
            <person name="Anna F."/>
            <person name="Clotilde B."/>
            <person name="Roberto B."/>
            <person name="Veronica D.S."/>
            <person name="Fabio R."/>
            <person name="Monica P."/>
            <person name="Olivier J."/>
            <person name="Enrico T."/>
            <person name="Nicola S."/>
        </authorList>
    </citation>
    <scope>NUCLEOTIDE SEQUENCE [LARGE SCALE GENOMIC DNA]</scope>
    <source>
        <strain evidence="1 2">DSM 44179</strain>
    </source>
</reference>
<dbReference type="STRING" id="1793.AWC04_11190"/>
<evidence type="ECO:0000313" key="1">
    <source>
        <dbReference type="EMBL" id="ORV03189.1"/>
    </source>
</evidence>
<dbReference type="AlphaFoldDB" id="A0A1X1RDI1"/>
<protein>
    <submittedName>
        <fullName evidence="1">Uncharacterized protein</fullName>
    </submittedName>
</protein>
<comment type="caution">
    <text evidence="1">The sequence shown here is derived from an EMBL/GenBank/DDBJ whole genome shotgun (WGS) entry which is preliminary data.</text>
</comment>
<organism evidence="1 2">
    <name type="scientific">Mycolicibacterium fallax</name>
    <name type="common">Mycobacterium fallax</name>
    <dbReference type="NCBI Taxonomy" id="1793"/>
    <lineage>
        <taxon>Bacteria</taxon>
        <taxon>Bacillati</taxon>
        <taxon>Actinomycetota</taxon>
        <taxon>Actinomycetes</taxon>
        <taxon>Mycobacteriales</taxon>
        <taxon>Mycobacteriaceae</taxon>
        <taxon>Mycolicibacterium</taxon>
    </lineage>
</organism>
<accession>A0A1X1RDI1</accession>
<evidence type="ECO:0000313" key="2">
    <source>
        <dbReference type="Proteomes" id="UP000193484"/>
    </source>
</evidence>
<proteinExistence type="predicted"/>
<dbReference type="Proteomes" id="UP000193484">
    <property type="component" value="Unassembled WGS sequence"/>
</dbReference>